<comment type="caution">
    <text evidence="1">The sequence shown here is derived from an EMBL/GenBank/DDBJ whole genome shotgun (WGS) entry which is preliminary data.</text>
</comment>
<dbReference type="EMBL" id="JAAALK010000286">
    <property type="protein sequence ID" value="KAG8061062.1"/>
    <property type="molecule type" value="Genomic_DNA"/>
</dbReference>
<sequence length="96" mass="10531">MGGGAPGASSPRKGRERRLFTMKSSRLRVPAASSHFYSSNPIRCHLLPIFRAHCSYMRHPKHALSPACDQGPSVESVLRDGRAADHLNPCRRTPAP</sequence>
<protein>
    <submittedName>
        <fullName evidence="1">Uncharacterized protein</fullName>
    </submittedName>
</protein>
<dbReference type="Proteomes" id="UP000729402">
    <property type="component" value="Unassembled WGS sequence"/>
</dbReference>
<gene>
    <name evidence="1" type="ORF">GUJ93_ZPchr0003g16788</name>
</gene>
<organism evidence="1 2">
    <name type="scientific">Zizania palustris</name>
    <name type="common">Northern wild rice</name>
    <dbReference type="NCBI Taxonomy" id="103762"/>
    <lineage>
        <taxon>Eukaryota</taxon>
        <taxon>Viridiplantae</taxon>
        <taxon>Streptophyta</taxon>
        <taxon>Embryophyta</taxon>
        <taxon>Tracheophyta</taxon>
        <taxon>Spermatophyta</taxon>
        <taxon>Magnoliopsida</taxon>
        <taxon>Liliopsida</taxon>
        <taxon>Poales</taxon>
        <taxon>Poaceae</taxon>
        <taxon>BOP clade</taxon>
        <taxon>Oryzoideae</taxon>
        <taxon>Oryzeae</taxon>
        <taxon>Zizaniinae</taxon>
        <taxon>Zizania</taxon>
    </lineage>
</organism>
<name>A0A8J5S631_ZIZPA</name>
<accession>A0A8J5S631</accession>
<reference evidence="1" key="2">
    <citation type="submission" date="2021-02" db="EMBL/GenBank/DDBJ databases">
        <authorList>
            <person name="Kimball J.A."/>
            <person name="Haas M.W."/>
            <person name="Macchietto M."/>
            <person name="Kono T."/>
            <person name="Duquette J."/>
            <person name="Shao M."/>
        </authorList>
    </citation>
    <scope>NUCLEOTIDE SEQUENCE</scope>
    <source>
        <tissue evidence="1">Fresh leaf tissue</tissue>
    </source>
</reference>
<evidence type="ECO:0000313" key="2">
    <source>
        <dbReference type="Proteomes" id="UP000729402"/>
    </source>
</evidence>
<proteinExistence type="predicted"/>
<keyword evidence="2" id="KW-1185">Reference proteome</keyword>
<dbReference type="AlphaFoldDB" id="A0A8J5S631"/>
<evidence type="ECO:0000313" key="1">
    <source>
        <dbReference type="EMBL" id="KAG8061062.1"/>
    </source>
</evidence>
<reference evidence="1" key="1">
    <citation type="journal article" date="2021" name="bioRxiv">
        <title>Whole Genome Assembly and Annotation of Northern Wild Rice, Zizania palustris L., Supports a Whole Genome Duplication in the Zizania Genus.</title>
        <authorList>
            <person name="Haas M."/>
            <person name="Kono T."/>
            <person name="Macchietto M."/>
            <person name="Millas R."/>
            <person name="McGilp L."/>
            <person name="Shao M."/>
            <person name="Duquette J."/>
            <person name="Hirsch C.N."/>
            <person name="Kimball J."/>
        </authorList>
    </citation>
    <scope>NUCLEOTIDE SEQUENCE</scope>
    <source>
        <tissue evidence="1">Fresh leaf tissue</tissue>
    </source>
</reference>